<evidence type="ECO:0000313" key="3">
    <source>
        <dbReference type="Proteomes" id="UP000255248"/>
    </source>
</evidence>
<dbReference type="InterPro" id="IPR008617">
    <property type="entry name" value="Uncharacterised_YcgJ"/>
</dbReference>
<dbReference type="EMBL" id="UFXZ01000001">
    <property type="protein sequence ID" value="STC87912.1"/>
    <property type="molecule type" value="Genomic_DNA"/>
</dbReference>
<proteinExistence type="predicted"/>
<dbReference type="Proteomes" id="UP000255248">
    <property type="component" value="Unassembled WGS sequence"/>
</dbReference>
<organism evidence="2 3">
    <name type="scientific">Edwardsiella hoshinae</name>
    <dbReference type="NCBI Taxonomy" id="93378"/>
    <lineage>
        <taxon>Bacteria</taxon>
        <taxon>Pseudomonadati</taxon>
        <taxon>Pseudomonadota</taxon>
        <taxon>Gammaproteobacteria</taxon>
        <taxon>Enterobacterales</taxon>
        <taxon>Hafniaceae</taxon>
        <taxon>Edwardsiella</taxon>
    </lineage>
</organism>
<feature type="chain" id="PRO_5016605727" evidence="1">
    <location>
        <begin position="27"/>
        <end position="148"/>
    </location>
</feature>
<sequence length="148" mass="16118">MMKIKVNDIAFPLRRMLLLGVSWSLAALTQAQGDANAALRSPQAGVLCDRYFCADAKGVSRSLTVRYLGLRAAQRVFSPGAFDHTAFTFANGIFCDTRARLCWEDRYYGSDGKHSAAISARYTALLFPPTPSRAKVATGEVSPEKSGH</sequence>
<accession>A0A376DE73</accession>
<keyword evidence="1" id="KW-0732">Signal</keyword>
<dbReference type="AlphaFoldDB" id="A0A376DE73"/>
<protein>
    <submittedName>
        <fullName evidence="2">Fels-1 Prophage Protein-like</fullName>
    </submittedName>
</protein>
<reference evidence="2 3" key="1">
    <citation type="submission" date="2018-06" db="EMBL/GenBank/DDBJ databases">
        <authorList>
            <consortium name="Pathogen Informatics"/>
            <person name="Doyle S."/>
        </authorList>
    </citation>
    <scope>NUCLEOTIDE SEQUENCE [LARGE SCALE GENOMIC DNA]</scope>
    <source>
        <strain evidence="2 3">NCTC12121</strain>
    </source>
</reference>
<evidence type="ECO:0000256" key="1">
    <source>
        <dbReference type="SAM" id="SignalP"/>
    </source>
</evidence>
<feature type="signal peptide" evidence="1">
    <location>
        <begin position="1"/>
        <end position="26"/>
    </location>
</feature>
<gene>
    <name evidence="2" type="ORF">NCTC12121_01613</name>
</gene>
<name>A0A376DE73_9GAMM</name>
<evidence type="ECO:0000313" key="2">
    <source>
        <dbReference type="EMBL" id="STC87912.1"/>
    </source>
</evidence>
<dbReference type="RefSeq" id="WP_369400379.1">
    <property type="nucleotide sequence ID" value="NZ_UFXZ01000001.1"/>
</dbReference>
<dbReference type="Pfam" id="PF05666">
    <property type="entry name" value="YcgJ"/>
    <property type="match status" value="1"/>
</dbReference>